<evidence type="ECO:0000313" key="3">
    <source>
        <dbReference type="Proteomes" id="UP000639772"/>
    </source>
</evidence>
<proteinExistence type="predicted"/>
<dbReference type="AlphaFoldDB" id="A0A835UA89"/>
<sequence length="62" mass="7350">MGRGRVAKVGEEEGWQKGKQWEQEEEEGLGGGGGRGRQRSRRWRKDKHRGRWIRWRVGAFEE</sequence>
<reference evidence="2 3" key="1">
    <citation type="journal article" date="2020" name="Nat. Food">
        <title>A phased Vanilla planifolia genome enables genetic improvement of flavour and production.</title>
        <authorList>
            <person name="Hasing T."/>
            <person name="Tang H."/>
            <person name="Brym M."/>
            <person name="Khazi F."/>
            <person name="Huang T."/>
            <person name="Chambers A.H."/>
        </authorList>
    </citation>
    <scope>NUCLEOTIDE SEQUENCE [LARGE SCALE GENOMIC DNA]</scope>
    <source>
        <tissue evidence="2">Leaf</tissue>
    </source>
</reference>
<feature type="compositionally biased region" description="Basic and acidic residues" evidence="1">
    <location>
        <begin position="8"/>
        <end position="22"/>
    </location>
</feature>
<feature type="region of interest" description="Disordered" evidence="1">
    <location>
        <begin position="1"/>
        <end position="45"/>
    </location>
</feature>
<gene>
    <name evidence="2" type="ORF">HPP92_025957</name>
</gene>
<evidence type="ECO:0000313" key="2">
    <source>
        <dbReference type="EMBL" id="KAG0451946.1"/>
    </source>
</evidence>
<evidence type="ECO:0000256" key="1">
    <source>
        <dbReference type="SAM" id="MobiDB-lite"/>
    </source>
</evidence>
<dbReference type="Proteomes" id="UP000639772">
    <property type="component" value="Unassembled WGS sequence"/>
</dbReference>
<feature type="compositionally biased region" description="Basic residues" evidence="1">
    <location>
        <begin position="36"/>
        <end position="45"/>
    </location>
</feature>
<name>A0A835UA89_VANPL</name>
<comment type="caution">
    <text evidence="2">The sequence shown here is derived from an EMBL/GenBank/DDBJ whole genome shotgun (WGS) entry which is preliminary data.</text>
</comment>
<dbReference type="EMBL" id="JADCNM010000041">
    <property type="protein sequence ID" value="KAG0451946.1"/>
    <property type="molecule type" value="Genomic_DNA"/>
</dbReference>
<accession>A0A835UA89</accession>
<protein>
    <submittedName>
        <fullName evidence="2">Uncharacterized protein</fullName>
    </submittedName>
</protein>
<organism evidence="2 3">
    <name type="scientific">Vanilla planifolia</name>
    <name type="common">Vanilla</name>
    <dbReference type="NCBI Taxonomy" id="51239"/>
    <lineage>
        <taxon>Eukaryota</taxon>
        <taxon>Viridiplantae</taxon>
        <taxon>Streptophyta</taxon>
        <taxon>Embryophyta</taxon>
        <taxon>Tracheophyta</taxon>
        <taxon>Spermatophyta</taxon>
        <taxon>Magnoliopsida</taxon>
        <taxon>Liliopsida</taxon>
        <taxon>Asparagales</taxon>
        <taxon>Orchidaceae</taxon>
        <taxon>Vanilloideae</taxon>
        <taxon>Vanilleae</taxon>
        <taxon>Vanilla</taxon>
    </lineage>
</organism>